<dbReference type="EMBL" id="BAAAZI010000007">
    <property type="protein sequence ID" value="GAA4139703.1"/>
    <property type="molecule type" value="Genomic_DNA"/>
</dbReference>
<protein>
    <submittedName>
        <fullName evidence="1">Uncharacterized protein</fullName>
    </submittedName>
</protein>
<dbReference type="Proteomes" id="UP001500101">
    <property type="component" value="Unassembled WGS sequence"/>
</dbReference>
<sequence>MMQKKTYENSTPVNAGSGFYFNGRITLFTYKNITEFVQSLYNAVNIEIGQTGNTRAHFLGTLYPNQSISNPHFKTMLIS</sequence>
<name>A0ABP7YQ88_9SPHI</name>
<organism evidence="1 2">
    <name type="scientific">Sphingobacterium kyonggiense</name>
    <dbReference type="NCBI Taxonomy" id="714075"/>
    <lineage>
        <taxon>Bacteria</taxon>
        <taxon>Pseudomonadati</taxon>
        <taxon>Bacteroidota</taxon>
        <taxon>Sphingobacteriia</taxon>
        <taxon>Sphingobacteriales</taxon>
        <taxon>Sphingobacteriaceae</taxon>
        <taxon>Sphingobacterium</taxon>
    </lineage>
</organism>
<evidence type="ECO:0000313" key="1">
    <source>
        <dbReference type="EMBL" id="GAA4139703.1"/>
    </source>
</evidence>
<comment type="caution">
    <text evidence="1">The sequence shown here is derived from an EMBL/GenBank/DDBJ whole genome shotgun (WGS) entry which is preliminary data.</text>
</comment>
<gene>
    <name evidence="1" type="ORF">GCM10022216_18080</name>
</gene>
<proteinExistence type="predicted"/>
<accession>A0ABP7YQ88</accession>
<reference evidence="2" key="1">
    <citation type="journal article" date="2019" name="Int. J. Syst. Evol. Microbiol.">
        <title>The Global Catalogue of Microorganisms (GCM) 10K type strain sequencing project: providing services to taxonomists for standard genome sequencing and annotation.</title>
        <authorList>
            <consortium name="The Broad Institute Genomics Platform"/>
            <consortium name="The Broad Institute Genome Sequencing Center for Infectious Disease"/>
            <person name="Wu L."/>
            <person name="Ma J."/>
        </authorList>
    </citation>
    <scope>NUCLEOTIDE SEQUENCE [LARGE SCALE GENOMIC DNA]</scope>
    <source>
        <strain evidence="2">JCM 16704</strain>
    </source>
</reference>
<keyword evidence="2" id="KW-1185">Reference proteome</keyword>
<evidence type="ECO:0000313" key="2">
    <source>
        <dbReference type="Proteomes" id="UP001500101"/>
    </source>
</evidence>